<organism evidence="2 3">
    <name type="scientific">Ensete ventricosum</name>
    <name type="common">Abyssinian banana</name>
    <name type="synonym">Musa ensete</name>
    <dbReference type="NCBI Taxonomy" id="4639"/>
    <lineage>
        <taxon>Eukaryota</taxon>
        <taxon>Viridiplantae</taxon>
        <taxon>Streptophyta</taxon>
        <taxon>Embryophyta</taxon>
        <taxon>Tracheophyta</taxon>
        <taxon>Spermatophyta</taxon>
        <taxon>Magnoliopsida</taxon>
        <taxon>Liliopsida</taxon>
        <taxon>Zingiberales</taxon>
        <taxon>Musaceae</taxon>
        <taxon>Ensete</taxon>
    </lineage>
</organism>
<reference evidence="2 3" key="1">
    <citation type="journal article" date="2014" name="Agronomy (Basel)">
        <title>A Draft Genome Sequence for Ensete ventricosum, the Drought-Tolerant Tree Against Hunger.</title>
        <authorList>
            <person name="Harrison J."/>
            <person name="Moore K.A."/>
            <person name="Paszkiewicz K."/>
            <person name="Jones T."/>
            <person name="Grant M."/>
            <person name="Ambacheew D."/>
            <person name="Muzemil S."/>
            <person name="Studholme D.J."/>
        </authorList>
    </citation>
    <scope>NUCLEOTIDE SEQUENCE [LARGE SCALE GENOMIC DNA]</scope>
</reference>
<dbReference type="Proteomes" id="UP000287651">
    <property type="component" value="Unassembled WGS sequence"/>
</dbReference>
<proteinExistence type="predicted"/>
<feature type="region of interest" description="Disordered" evidence="1">
    <location>
        <begin position="1"/>
        <end position="20"/>
    </location>
</feature>
<name>A0A426YEU6_ENSVE</name>
<dbReference type="EMBL" id="AMZH03012901">
    <property type="protein sequence ID" value="RRT50197.1"/>
    <property type="molecule type" value="Genomic_DNA"/>
</dbReference>
<accession>A0A426YEU6</accession>
<comment type="caution">
    <text evidence="2">The sequence shown here is derived from an EMBL/GenBank/DDBJ whole genome shotgun (WGS) entry which is preliminary data.</text>
</comment>
<evidence type="ECO:0000313" key="3">
    <source>
        <dbReference type="Proteomes" id="UP000287651"/>
    </source>
</evidence>
<gene>
    <name evidence="2" type="ORF">B296_00002498</name>
</gene>
<feature type="compositionally biased region" description="Polar residues" evidence="1">
    <location>
        <begin position="1"/>
        <end position="13"/>
    </location>
</feature>
<evidence type="ECO:0000313" key="2">
    <source>
        <dbReference type="EMBL" id="RRT50197.1"/>
    </source>
</evidence>
<dbReference type="AlphaFoldDB" id="A0A426YEU6"/>
<sequence length="123" mass="13498">MLGQSQVRASGQGSDDGVGTHLAEDIGSLQGVRRELAEGIRGYPRVHRKLIEGIKSLWEFVRSLLKVAVLPHRSEMLISFSYYWVNDMKQLSGLMAERGGGSRVDGCGLGLNGCYWGYDLGLL</sequence>
<protein>
    <submittedName>
        <fullName evidence="2">Uncharacterized protein</fullName>
    </submittedName>
</protein>
<evidence type="ECO:0000256" key="1">
    <source>
        <dbReference type="SAM" id="MobiDB-lite"/>
    </source>
</evidence>